<dbReference type="SUPFAM" id="SSF54826">
    <property type="entry name" value="Enolase N-terminal domain-like"/>
    <property type="match status" value="1"/>
</dbReference>
<dbReference type="PATRIC" id="fig|1514904.3.peg.1921"/>
<dbReference type="Pfam" id="PF13378">
    <property type="entry name" value="MR_MLE_C"/>
    <property type="match status" value="1"/>
</dbReference>
<dbReference type="SUPFAM" id="SSF51604">
    <property type="entry name" value="Enolase C-terminal domain-like"/>
    <property type="match status" value="1"/>
</dbReference>
<name>A0A0N0E6V5_9HYPH</name>
<dbReference type="InterPro" id="IPR013342">
    <property type="entry name" value="Mandelate_racemase_C"/>
</dbReference>
<feature type="domain" description="Mandelate racemase/muconate lactonizing enzyme C-terminal" evidence="2">
    <location>
        <begin position="153"/>
        <end position="247"/>
    </location>
</feature>
<dbReference type="AlphaFoldDB" id="A0A0N0E6V5"/>
<evidence type="ECO:0000313" key="4">
    <source>
        <dbReference type="Proteomes" id="UP000038011"/>
    </source>
</evidence>
<dbReference type="SFLD" id="SFLDG00179">
    <property type="entry name" value="mandelate_racemase"/>
    <property type="match status" value="1"/>
</dbReference>
<accession>A0A0N0E6V5</accession>
<reference evidence="3 4" key="1">
    <citation type="submission" date="2015-01" db="EMBL/GenBank/DDBJ databases">
        <title>Ahrensia donghaiensis sp. nov., a novel dimethylsulphoniopropionate-cleavage bacterium isolated from seawater and emended descriptions of the genus Ahrensia and Ahrensia kielensis.</title>
        <authorList>
            <person name="Liu J."/>
        </authorList>
    </citation>
    <scope>NUCLEOTIDE SEQUENCE [LARGE SCALE GENOMIC DNA]</scope>
    <source>
        <strain evidence="3 4">LZD062</strain>
    </source>
</reference>
<dbReference type="Pfam" id="PF02746">
    <property type="entry name" value="MR_MLE_N"/>
    <property type="match status" value="1"/>
</dbReference>
<dbReference type="SMART" id="SM00922">
    <property type="entry name" value="MR_MLE"/>
    <property type="match status" value="1"/>
</dbReference>
<keyword evidence="1" id="KW-0456">Lyase</keyword>
<gene>
    <name evidence="3" type="ORF">SU32_13935</name>
</gene>
<evidence type="ECO:0000256" key="1">
    <source>
        <dbReference type="ARBA" id="ARBA00023239"/>
    </source>
</evidence>
<organism evidence="3 4">
    <name type="scientific">Ahrensia marina</name>
    <dbReference type="NCBI Taxonomy" id="1514904"/>
    <lineage>
        <taxon>Bacteria</taxon>
        <taxon>Pseudomonadati</taxon>
        <taxon>Pseudomonadota</taxon>
        <taxon>Alphaproteobacteria</taxon>
        <taxon>Hyphomicrobiales</taxon>
        <taxon>Ahrensiaceae</taxon>
        <taxon>Ahrensia</taxon>
    </lineage>
</organism>
<sequence length="379" mass="41216">MKLRFNKIKVSAFRVPIEKYVATSFGVMRDRPAVFVQLEADDGVKGWGEIFANWPAAGAEHRARLLIEDIADVVFDIDAQTPSEFWEQLDSRTRIRAGQCGEWGPFNQVIAGLDTALNDIAARRENVPLAQWLNKDAPKSVPVYASGIPVYTAKDTINEARASGIKAFKVKVGFDRSKDLAALEKISTDIGQDERLFADANQGWSPEEAVSFMQTADRFGLGWIEEPVTADTSLSQWQALASQIKTPIAAGENIFGEDSFAEALASKAFKYVQPDVAKWGGVTGCYRVARSTVASGFTYCPHFLGGGIGLAASAHILAATGGDGLLELDVNPNPLRDTFLTNEIQDGAWTIGTKPGLGIDELPDAIMQFKTLTLEKSRP</sequence>
<dbReference type="Proteomes" id="UP000038011">
    <property type="component" value="Unassembled WGS sequence"/>
</dbReference>
<dbReference type="InterPro" id="IPR029017">
    <property type="entry name" value="Enolase-like_N"/>
</dbReference>
<dbReference type="Gene3D" id="3.20.20.120">
    <property type="entry name" value="Enolase-like C-terminal domain"/>
    <property type="match status" value="1"/>
</dbReference>
<dbReference type="InterPro" id="IPR036849">
    <property type="entry name" value="Enolase-like_C_sf"/>
</dbReference>
<dbReference type="PANTHER" id="PTHR48080">
    <property type="entry name" value="D-GALACTONATE DEHYDRATASE-RELATED"/>
    <property type="match status" value="1"/>
</dbReference>
<evidence type="ECO:0000313" key="3">
    <source>
        <dbReference type="EMBL" id="KPB00432.1"/>
    </source>
</evidence>
<dbReference type="STRING" id="1514904.SU32_13935"/>
<dbReference type="InterPro" id="IPR013341">
    <property type="entry name" value="Mandelate_racemase_N_dom"/>
</dbReference>
<dbReference type="InterPro" id="IPR029065">
    <property type="entry name" value="Enolase_C-like"/>
</dbReference>
<protein>
    <submittedName>
        <fullName evidence="3">Mandelate racemase</fullName>
    </submittedName>
</protein>
<dbReference type="SFLD" id="SFLDS00001">
    <property type="entry name" value="Enolase"/>
    <property type="match status" value="1"/>
</dbReference>
<keyword evidence="4" id="KW-1185">Reference proteome</keyword>
<proteinExistence type="predicted"/>
<dbReference type="Gene3D" id="3.30.390.10">
    <property type="entry name" value="Enolase-like, N-terminal domain"/>
    <property type="match status" value="1"/>
</dbReference>
<comment type="caution">
    <text evidence="3">The sequence shown here is derived from an EMBL/GenBank/DDBJ whole genome shotgun (WGS) entry which is preliminary data.</text>
</comment>
<evidence type="ECO:0000259" key="2">
    <source>
        <dbReference type="SMART" id="SM00922"/>
    </source>
</evidence>
<dbReference type="InterPro" id="IPR034593">
    <property type="entry name" value="DgoD-like"/>
</dbReference>
<dbReference type="GO" id="GO:0016829">
    <property type="term" value="F:lyase activity"/>
    <property type="evidence" value="ECO:0007669"/>
    <property type="project" value="UniProtKB-KW"/>
</dbReference>
<dbReference type="PANTHER" id="PTHR48080:SF2">
    <property type="entry name" value="D-GALACTONATE DEHYDRATASE"/>
    <property type="match status" value="1"/>
</dbReference>
<dbReference type="CDD" id="cd03316">
    <property type="entry name" value="MR_like"/>
    <property type="match status" value="1"/>
</dbReference>
<dbReference type="EMBL" id="JXMU01000022">
    <property type="protein sequence ID" value="KPB00432.1"/>
    <property type="molecule type" value="Genomic_DNA"/>
</dbReference>